<protein>
    <recommendedName>
        <fullName evidence="3">Addiction module component</fullName>
    </recommendedName>
</protein>
<dbReference type="Proteomes" id="UP001201449">
    <property type="component" value="Unassembled WGS sequence"/>
</dbReference>
<gene>
    <name evidence="1" type="ORF">L0U89_05470</name>
</gene>
<name>A0ABS9BR40_9BACT</name>
<keyword evidence="2" id="KW-1185">Reference proteome</keyword>
<organism evidence="1 2">
    <name type="scientific">Mariniradius sediminis</name>
    <dbReference type="NCBI Taxonomy" id="2909237"/>
    <lineage>
        <taxon>Bacteria</taxon>
        <taxon>Pseudomonadati</taxon>
        <taxon>Bacteroidota</taxon>
        <taxon>Cytophagia</taxon>
        <taxon>Cytophagales</taxon>
        <taxon>Cyclobacteriaceae</taxon>
        <taxon>Mariniradius</taxon>
    </lineage>
</organism>
<evidence type="ECO:0008006" key="3">
    <source>
        <dbReference type="Google" id="ProtNLM"/>
    </source>
</evidence>
<evidence type="ECO:0000313" key="1">
    <source>
        <dbReference type="EMBL" id="MCF1750513.1"/>
    </source>
</evidence>
<sequence>MKTILVKISNPQQEKVLTEFLEQHHYEFMAPDAESELETINRLLDIAEKEITEKKYRTHQSAMEEIKSKYGL</sequence>
<evidence type="ECO:0000313" key="2">
    <source>
        <dbReference type="Proteomes" id="UP001201449"/>
    </source>
</evidence>
<accession>A0ABS9BR40</accession>
<reference evidence="1 2" key="1">
    <citation type="submission" date="2022-01" db="EMBL/GenBank/DDBJ databases">
        <title>Mariniradius saccharolyticus sp. nov., isolated from sediment of a river.</title>
        <authorList>
            <person name="Liu H."/>
        </authorList>
    </citation>
    <scope>NUCLEOTIDE SEQUENCE [LARGE SCALE GENOMIC DNA]</scope>
    <source>
        <strain evidence="1 2">RY-2</strain>
    </source>
</reference>
<comment type="caution">
    <text evidence="1">The sequence shown here is derived from an EMBL/GenBank/DDBJ whole genome shotgun (WGS) entry which is preliminary data.</text>
</comment>
<dbReference type="RefSeq" id="WP_234860606.1">
    <property type="nucleotide sequence ID" value="NZ_JAKEVZ010000003.1"/>
</dbReference>
<dbReference type="EMBL" id="JAKEVZ010000003">
    <property type="protein sequence ID" value="MCF1750513.1"/>
    <property type="molecule type" value="Genomic_DNA"/>
</dbReference>
<proteinExistence type="predicted"/>